<dbReference type="EMBL" id="JAGYWB010000017">
    <property type="protein sequence ID" value="KAI0494921.1"/>
    <property type="molecule type" value="Genomic_DNA"/>
</dbReference>
<keyword evidence="3" id="KW-1185">Reference proteome</keyword>
<comment type="caution">
    <text evidence="2">The sequence shown here is derived from an EMBL/GenBank/DDBJ whole genome shotgun (WGS) entry which is preliminary data.</text>
</comment>
<organism evidence="2 3">
    <name type="scientific">Dendrobium nobile</name>
    <name type="common">Orchid</name>
    <dbReference type="NCBI Taxonomy" id="94219"/>
    <lineage>
        <taxon>Eukaryota</taxon>
        <taxon>Viridiplantae</taxon>
        <taxon>Streptophyta</taxon>
        <taxon>Embryophyta</taxon>
        <taxon>Tracheophyta</taxon>
        <taxon>Spermatophyta</taxon>
        <taxon>Magnoliopsida</taxon>
        <taxon>Liliopsida</taxon>
        <taxon>Asparagales</taxon>
        <taxon>Orchidaceae</taxon>
        <taxon>Epidendroideae</taxon>
        <taxon>Malaxideae</taxon>
        <taxon>Dendrobiinae</taxon>
        <taxon>Dendrobium</taxon>
    </lineage>
</organism>
<name>A0A8T3AFV1_DENNO</name>
<evidence type="ECO:0000313" key="2">
    <source>
        <dbReference type="EMBL" id="KAI0494921.1"/>
    </source>
</evidence>
<sequence length="262" mass="29303">MVFKSMITCFPHLAFLTTLVEFANIKMHYVLTNSSLMLGLRGGVQTRVATSVPSWLFDFAPSASLIRRRCTDCARRYFGSFVAVRLRSFDDFPFLSDRKLRHFDRKQEQELAGCEGRTEQLSLLQFLTNSLPSAVVSLVVDPATIRKPLVQPNSRFHQQVFSWYQSAKEPHSSSLSCLSAKLGVTTELHPLGINGGFYSSVSTEILNVKYQADRYLTGASAKPAETSADYKLWKLIDQNLISALYSTVSPSILPYILNSLSA</sequence>
<accession>A0A8T3AFV1</accession>
<keyword evidence="1" id="KW-0732">Signal</keyword>
<feature type="chain" id="PRO_5035836052" evidence="1">
    <location>
        <begin position="23"/>
        <end position="262"/>
    </location>
</feature>
<protein>
    <submittedName>
        <fullName evidence="2">Uncharacterized protein</fullName>
    </submittedName>
</protein>
<evidence type="ECO:0000313" key="3">
    <source>
        <dbReference type="Proteomes" id="UP000829196"/>
    </source>
</evidence>
<evidence type="ECO:0000256" key="1">
    <source>
        <dbReference type="SAM" id="SignalP"/>
    </source>
</evidence>
<dbReference type="AlphaFoldDB" id="A0A8T3AFV1"/>
<feature type="signal peptide" evidence="1">
    <location>
        <begin position="1"/>
        <end position="22"/>
    </location>
</feature>
<dbReference type="Proteomes" id="UP000829196">
    <property type="component" value="Unassembled WGS sequence"/>
</dbReference>
<reference evidence="2" key="1">
    <citation type="journal article" date="2022" name="Front. Genet.">
        <title>Chromosome-Scale Assembly of the Dendrobium nobile Genome Provides Insights Into the Molecular Mechanism of the Biosynthesis of the Medicinal Active Ingredient of Dendrobium.</title>
        <authorList>
            <person name="Xu Q."/>
            <person name="Niu S.-C."/>
            <person name="Li K.-L."/>
            <person name="Zheng P.-J."/>
            <person name="Zhang X.-J."/>
            <person name="Jia Y."/>
            <person name="Liu Y."/>
            <person name="Niu Y.-X."/>
            <person name="Yu L.-H."/>
            <person name="Chen D.-F."/>
            <person name="Zhang G.-Q."/>
        </authorList>
    </citation>
    <scope>NUCLEOTIDE SEQUENCE</scope>
    <source>
        <tissue evidence="2">Leaf</tissue>
    </source>
</reference>
<proteinExistence type="predicted"/>
<gene>
    <name evidence="2" type="ORF">KFK09_025067</name>
</gene>